<reference evidence="1" key="1">
    <citation type="submission" date="2020-05" db="EMBL/GenBank/DDBJ databases">
        <authorList>
            <person name="Rincon C."/>
            <person name="Sanders R I."/>
            <person name="Robbins C."/>
            <person name="Chaturvedi A."/>
        </authorList>
    </citation>
    <scope>NUCLEOTIDE SEQUENCE</scope>
    <source>
        <strain evidence="1">CHB12</strain>
    </source>
</reference>
<accession>A0A916EL26</accession>
<evidence type="ECO:0000313" key="2">
    <source>
        <dbReference type="Proteomes" id="UP000684084"/>
    </source>
</evidence>
<protein>
    <submittedName>
        <fullName evidence="1">Uncharacterized protein</fullName>
    </submittedName>
</protein>
<evidence type="ECO:0000313" key="1">
    <source>
        <dbReference type="EMBL" id="CAB5391738.1"/>
    </source>
</evidence>
<sequence length="102" mass="12080">MKGEFKRLEGFKRSEELKKTGKESSGDRPWLCKLQYTLNYVVFGDDSYENNFSVNTVNIRTDTDSSDKQYHMAKKLLQFQPRRNLMINKEIPTPLFYFSIIN</sequence>
<dbReference type="VEuPathDB" id="FungiDB:RhiirFUN_014068"/>
<dbReference type="EMBL" id="CAGKOT010000073">
    <property type="protein sequence ID" value="CAB5391738.1"/>
    <property type="molecule type" value="Genomic_DNA"/>
</dbReference>
<comment type="caution">
    <text evidence="1">The sequence shown here is derived from an EMBL/GenBank/DDBJ whole genome shotgun (WGS) entry which is preliminary data.</text>
</comment>
<gene>
    <name evidence="1" type="ORF">CHRIB12_LOCUS22095</name>
</gene>
<dbReference type="AlphaFoldDB" id="A0A916EL26"/>
<proteinExistence type="predicted"/>
<dbReference type="Proteomes" id="UP000684084">
    <property type="component" value="Unassembled WGS sequence"/>
</dbReference>
<name>A0A916EL26_9GLOM</name>
<organism evidence="1 2">
    <name type="scientific">Rhizophagus irregularis</name>
    <dbReference type="NCBI Taxonomy" id="588596"/>
    <lineage>
        <taxon>Eukaryota</taxon>
        <taxon>Fungi</taxon>
        <taxon>Fungi incertae sedis</taxon>
        <taxon>Mucoromycota</taxon>
        <taxon>Glomeromycotina</taxon>
        <taxon>Glomeromycetes</taxon>
        <taxon>Glomerales</taxon>
        <taxon>Glomeraceae</taxon>
        <taxon>Rhizophagus</taxon>
    </lineage>
</organism>
<dbReference type="OrthoDB" id="2392370at2759"/>